<feature type="region of interest" description="Disordered" evidence="2">
    <location>
        <begin position="26"/>
        <end position="75"/>
    </location>
</feature>
<dbReference type="EMBL" id="DWYR01000001">
    <property type="protein sequence ID" value="HJA98034.1"/>
    <property type="molecule type" value="Genomic_DNA"/>
</dbReference>
<dbReference type="SMART" id="SM00257">
    <property type="entry name" value="LysM"/>
    <property type="match status" value="1"/>
</dbReference>
<comment type="similarity">
    <text evidence="1">Belongs to the transglycosylase Slt family.</text>
</comment>
<comment type="caution">
    <text evidence="5">The sequence shown here is derived from an EMBL/GenBank/DDBJ whole genome shotgun (WGS) entry which is preliminary data.</text>
</comment>
<protein>
    <submittedName>
        <fullName evidence="5">Transglycosylase SLT domain-containing protein</fullName>
    </submittedName>
</protein>
<dbReference type="Pfam" id="PF01464">
    <property type="entry name" value="SLT"/>
    <property type="match status" value="1"/>
</dbReference>
<gene>
    <name evidence="5" type="ORF">H9779_00305</name>
</gene>
<dbReference type="InterPro" id="IPR036779">
    <property type="entry name" value="LysM_dom_sf"/>
</dbReference>
<feature type="signal peptide" evidence="3">
    <location>
        <begin position="1"/>
        <end position="22"/>
    </location>
</feature>
<evidence type="ECO:0000256" key="1">
    <source>
        <dbReference type="ARBA" id="ARBA00007734"/>
    </source>
</evidence>
<evidence type="ECO:0000313" key="6">
    <source>
        <dbReference type="Proteomes" id="UP000824259"/>
    </source>
</evidence>
<dbReference type="InterPro" id="IPR018392">
    <property type="entry name" value="LysM"/>
</dbReference>
<evidence type="ECO:0000259" key="4">
    <source>
        <dbReference type="PROSITE" id="PS51782"/>
    </source>
</evidence>
<evidence type="ECO:0000256" key="2">
    <source>
        <dbReference type="SAM" id="MobiDB-lite"/>
    </source>
</evidence>
<dbReference type="PROSITE" id="PS51782">
    <property type="entry name" value="LYSM"/>
    <property type="match status" value="1"/>
</dbReference>
<feature type="chain" id="PRO_5038920642" evidence="3">
    <location>
        <begin position="23"/>
        <end position="475"/>
    </location>
</feature>
<reference evidence="5" key="2">
    <citation type="submission" date="2021-04" db="EMBL/GenBank/DDBJ databases">
        <authorList>
            <person name="Gilroy R."/>
        </authorList>
    </citation>
    <scope>NUCLEOTIDE SEQUENCE</scope>
    <source>
        <strain evidence="5">CHK169-11906</strain>
    </source>
</reference>
<dbReference type="InterPro" id="IPR023346">
    <property type="entry name" value="Lysozyme-like_dom_sf"/>
</dbReference>
<dbReference type="SUPFAM" id="SSF53955">
    <property type="entry name" value="Lysozyme-like"/>
    <property type="match status" value="1"/>
</dbReference>
<name>A0A9D2L3P2_9BACT</name>
<dbReference type="PANTHER" id="PTHR37423:SF2">
    <property type="entry name" value="MEMBRANE-BOUND LYTIC MUREIN TRANSGLYCOSYLASE C"/>
    <property type="match status" value="1"/>
</dbReference>
<dbReference type="CDD" id="cd00118">
    <property type="entry name" value="LysM"/>
    <property type="match status" value="1"/>
</dbReference>
<feature type="domain" description="LysM" evidence="4">
    <location>
        <begin position="427"/>
        <end position="471"/>
    </location>
</feature>
<evidence type="ECO:0000313" key="5">
    <source>
        <dbReference type="EMBL" id="HJA98034.1"/>
    </source>
</evidence>
<dbReference type="CDD" id="cd16894">
    <property type="entry name" value="MltD-like"/>
    <property type="match status" value="1"/>
</dbReference>
<feature type="compositionally biased region" description="Basic residues" evidence="2">
    <location>
        <begin position="26"/>
        <end position="35"/>
    </location>
</feature>
<dbReference type="PROSITE" id="PS51257">
    <property type="entry name" value="PROKAR_LIPOPROTEIN"/>
    <property type="match status" value="1"/>
</dbReference>
<reference evidence="5" key="1">
    <citation type="journal article" date="2021" name="PeerJ">
        <title>Extensive microbial diversity within the chicken gut microbiome revealed by metagenomics and culture.</title>
        <authorList>
            <person name="Gilroy R."/>
            <person name="Ravi A."/>
            <person name="Getino M."/>
            <person name="Pursley I."/>
            <person name="Horton D.L."/>
            <person name="Alikhan N.F."/>
            <person name="Baker D."/>
            <person name="Gharbi K."/>
            <person name="Hall N."/>
            <person name="Watson M."/>
            <person name="Adriaenssens E.M."/>
            <person name="Foster-Nyarko E."/>
            <person name="Jarju S."/>
            <person name="Secka A."/>
            <person name="Antonio M."/>
            <person name="Oren A."/>
            <person name="Chaudhuri R.R."/>
            <person name="La Ragione R."/>
            <person name="Hildebrand F."/>
            <person name="Pallen M.J."/>
        </authorList>
    </citation>
    <scope>NUCLEOTIDE SEQUENCE</scope>
    <source>
        <strain evidence="5">CHK169-11906</strain>
    </source>
</reference>
<keyword evidence="3" id="KW-0732">Signal</keyword>
<organism evidence="5 6">
    <name type="scientific">Candidatus Alistipes avicola</name>
    <dbReference type="NCBI Taxonomy" id="2838432"/>
    <lineage>
        <taxon>Bacteria</taxon>
        <taxon>Pseudomonadati</taxon>
        <taxon>Bacteroidota</taxon>
        <taxon>Bacteroidia</taxon>
        <taxon>Bacteroidales</taxon>
        <taxon>Rikenellaceae</taxon>
        <taxon>Alistipes</taxon>
    </lineage>
</organism>
<dbReference type="Gene3D" id="1.10.530.10">
    <property type="match status" value="1"/>
</dbReference>
<dbReference type="AlphaFoldDB" id="A0A9D2L3P2"/>
<dbReference type="PANTHER" id="PTHR37423">
    <property type="entry name" value="SOLUBLE LYTIC MUREIN TRANSGLYCOSYLASE-RELATED"/>
    <property type="match status" value="1"/>
</dbReference>
<accession>A0A9D2L3P2</accession>
<feature type="compositionally biased region" description="Low complexity" evidence="2">
    <location>
        <begin position="36"/>
        <end position="46"/>
    </location>
</feature>
<dbReference type="Pfam" id="PF01476">
    <property type="entry name" value="LysM"/>
    <property type="match status" value="1"/>
</dbReference>
<feature type="compositionally biased region" description="Basic and acidic residues" evidence="2">
    <location>
        <begin position="50"/>
        <end position="75"/>
    </location>
</feature>
<dbReference type="Proteomes" id="UP000824259">
    <property type="component" value="Unassembled WGS sequence"/>
</dbReference>
<evidence type="ECO:0000256" key="3">
    <source>
        <dbReference type="SAM" id="SignalP"/>
    </source>
</evidence>
<proteinExistence type="inferred from homology"/>
<sequence>MKKILPIVLTLLLILSCGNADAQSRKERRAQRKAAKQAAQLSAQQSITTSKEKEEVDSPTSKHEKPEPQSRDHSYRDLSYYEELNRELTPSQIDSLVALWQEQQTLNSYQSFFNDYIDFDEDLSSDNLHDSVYINRLQALVSPIKLPFNSVIKNYIARYVNPRYGTMNRILSLSRYYFPLIEEELIKAGLPVELRALPIIESALSTTATSPMGAVGLWQFMPATGKSYGLEINSFVDERRDPVLATKAAVQYLKDLYRIYNDWTLAIAAYNCGPGNVNKAMARSGGGKTFWDIYDYLPRETRGYVPAFVGASYAYAYHQQHGITSENPPMPLATDTIRINRLLHLGQVAQVLDIPIETLRTLNPQYKMDIIPATIKHYTLVLPQRYVCQYIDHEEEIHKLDSTYLKEYIDPVNIEKKIIADQTPAYTTYTVKKGDTLGAIARRYRVTTAQIMKWNKLKNANKLRIGQKLRIQTRR</sequence>
<dbReference type="InterPro" id="IPR008258">
    <property type="entry name" value="Transglycosylase_SLT_dom_1"/>
</dbReference>
<dbReference type="Gene3D" id="3.10.350.10">
    <property type="entry name" value="LysM domain"/>
    <property type="match status" value="1"/>
</dbReference>
<dbReference type="SUPFAM" id="SSF54106">
    <property type="entry name" value="LysM domain"/>
    <property type="match status" value="1"/>
</dbReference>